<dbReference type="PANTHER" id="PTHR32378:SF10">
    <property type="entry name" value="GUANINE NUCLEOTIDE-BINDING PROTEIN SUBUNIT GAMMA 3"/>
    <property type="match status" value="1"/>
</dbReference>
<sequence>MAGTSNDSSSSSMSPLSSPSSIVFVDLYGKRRQVAKVQVLEREIGLLQDEIKSLAELELASRCCKELEDYVEATPDPLVAIIVVDQEVSGRMFGEKLARCYGVVSAAAVAVAVATQKFVARAFHVQKAAVGVVERKHVPQDVASVLRLHATVAAILLVLNVRFVAVVSHVHAFKCMVQALKYSRLLYSLIACKLYFMAKVVFTVK</sequence>
<evidence type="ECO:0000313" key="4">
    <source>
        <dbReference type="Proteomes" id="UP001206925"/>
    </source>
</evidence>
<feature type="transmembrane region" description="Helical" evidence="2">
    <location>
        <begin position="145"/>
        <end position="165"/>
    </location>
</feature>
<dbReference type="Proteomes" id="UP001206925">
    <property type="component" value="Unassembled WGS sequence"/>
</dbReference>
<keyword evidence="2" id="KW-0472">Membrane</keyword>
<feature type="transmembrane region" description="Helical" evidence="2">
    <location>
        <begin position="185"/>
        <end position="204"/>
    </location>
</feature>
<feature type="coiled-coil region" evidence="1">
    <location>
        <begin position="30"/>
        <end position="57"/>
    </location>
</feature>
<keyword evidence="1" id="KW-0175">Coiled coil</keyword>
<evidence type="ECO:0000256" key="2">
    <source>
        <dbReference type="SAM" id="Phobius"/>
    </source>
</evidence>
<keyword evidence="2" id="KW-1133">Transmembrane helix</keyword>
<accession>A0AAD5C6T6</accession>
<keyword evidence="2" id="KW-0812">Transmembrane</keyword>
<proteinExistence type="predicted"/>
<protein>
    <recommendedName>
        <fullName evidence="5">G protein gamma domain-containing protein</fullName>
    </recommendedName>
</protein>
<dbReference type="EMBL" id="JAMZMK010009435">
    <property type="protein sequence ID" value="KAI7735800.1"/>
    <property type="molecule type" value="Genomic_DNA"/>
</dbReference>
<evidence type="ECO:0000256" key="1">
    <source>
        <dbReference type="SAM" id="Coils"/>
    </source>
</evidence>
<evidence type="ECO:0000313" key="3">
    <source>
        <dbReference type="EMBL" id="KAI7735800.1"/>
    </source>
</evidence>
<dbReference type="AlphaFoldDB" id="A0AAD5C6T6"/>
<keyword evidence="4" id="KW-1185">Reference proteome</keyword>
<evidence type="ECO:0008006" key="5">
    <source>
        <dbReference type="Google" id="ProtNLM"/>
    </source>
</evidence>
<organism evidence="3 4">
    <name type="scientific">Ambrosia artemisiifolia</name>
    <name type="common">Common ragweed</name>
    <dbReference type="NCBI Taxonomy" id="4212"/>
    <lineage>
        <taxon>Eukaryota</taxon>
        <taxon>Viridiplantae</taxon>
        <taxon>Streptophyta</taxon>
        <taxon>Embryophyta</taxon>
        <taxon>Tracheophyta</taxon>
        <taxon>Spermatophyta</taxon>
        <taxon>Magnoliopsida</taxon>
        <taxon>eudicotyledons</taxon>
        <taxon>Gunneridae</taxon>
        <taxon>Pentapetalae</taxon>
        <taxon>asterids</taxon>
        <taxon>campanulids</taxon>
        <taxon>Asterales</taxon>
        <taxon>Asteraceae</taxon>
        <taxon>Asteroideae</taxon>
        <taxon>Heliantheae alliance</taxon>
        <taxon>Heliantheae</taxon>
        <taxon>Ambrosia</taxon>
    </lineage>
</organism>
<comment type="caution">
    <text evidence="3">The sequence shown here is derived from an EMBL/GenBank/DDBJ whole genome shotgun (WGS) entry which is preliminary data.</text>
</comment>
<name>A0AAD5C6T6_AMBAR</name>
<dbReference type="PANTHER" id="PTHR32378">
    <property type="entry name" value="GUANINE NUCLEOTIDE-BINDING PROTEIN SUBUNIT GAMMA 3"/>
    <property type="match status" value="1"/>
</dbReference>
<reference evidence="3" key="1">
    <citation type="submission" date="2022-06" db="EMBL/GenBank/DDBJ databases">
        <title>Uncovering the hologenomic basis of an extraordinary plant invasion.</title>
        <authorList>
            <person name="Bieker V.C."/>
            <person name="Martin M.D."/>
            <person name="Gilbert T."/>
            <person name="Hodgins K."/>
            <person name="Battlay P."/>
            <person name="Petersen B."/>
            <person name="Wilson J."/>
        </authorList>
    </citation>
    <scope>NUCLEOTIDE SEQUENCE</scope>
    <source>
        <strain evidence="3">AA19_3_7</strain>
        <tissue evidence="3">Leaf</tissue>
    </source>
</reference>
<gene>
    <name evidence="3" type="ORF">M8C21_000562</name>
</gene>
<dbReference type="InterPro" id="IPR055305">
    <property type="entry name" value="GG3-like"/>
</dbReference>